<reference evidence="1" key="1">
    <citation type="submission" date="2020-05" db="EMBL/GenBank/DDBJ databases">
        <authorList>
            <person name="Chiriac C."/>
            <person name="Salcher M."/>
            <person name="Ghai R."/>
            <person name="Kavagutti S V."/>
        </authorList>
    </citation>
    <scope>NUCLEOTIDE SEQUENCE</scope>
</reference>
<protein>
    <submittedName>
        <fullName evidence="1">Uncharacterized protein</fullName>
    </submittedName>
</protein>
<proteinExistence type="predicted"/>
<accession>A0A6J7X8L2</accession>
<sequence>MGLDLEPRGFENSIKVRMIYLDTKEEEQFISIAAANRKTNINAQAIREALNPLQKKRFTYQNRLVVFRIKK</sequence>
<dbReference type="EMBL" id="LR798352">
    <property type="protein sequence ID" value="CAB5226053.1"/>
    <property type="molecule type" value="Genomic_DNA"/>
</dbReference>
<gene>
    <name evidence="1" type="ORF">UFOVP753_36</name>
</gene>
<evidence type="ECO:0000313" key="1">
    <source>
        <dbReference type="EMBL" id="CAB5226053.1"/>
    </source>
</evidence>
<organism evidence="1">
    <name type="scientific">uncultured Caudovirales phage</name>
    <dbReference type="NCBI Taxonomy" id="2100421"/>
    <lineage>
        <taxon>Viruses</taxon>
        <taxon>Duplodnaviria</taxon>
        <taxon>Heunggongvirae</taxon>
        <taxon>Uroviricota</taxon>
        <taxon>Caudoviricetes</taxon>
        <taxon>Peduoviridae</taxon>
        <taxon>Maltschvirus</taxon>
        <taxon>Maltschvirus maltsch</taxon>
    </lineage>
</organism>
<name>A0A6J7X8L2_9CAUD</name>